<protein>
    <submittedName>
        <fullName evidence="8">Pyruvate-formate lyase-activating enzyme</fullName>
    </submittedName>
</protein>
<dbReference type="InterPro" id="IPR016431">
    <property type="entry name" value="Pyrv-formate_lyase-activ_prd"/>
</dbReference>
<dbReference type="CDD" id="cd01335">
    <property type="entry name" value="Radical_SAM"/>
    <property type="match status" value="1"/>
</dbReference>
<dbReference type="InterPro" id="IPR006638">
    <property type="entry name" value="Elp3/MiaA/NifB-like_rSAM"/>
</dbReference>
<dbReference type="Gene3D" id="3.20.20.70">
    <property type="entry name" value="Aldolase class I"/>
    <property type="match status" value="1"/>
</dbReference>
<dbReference type="SFLD" id="SFLDS00029">
    <property type="entry name" value="Radical_SAM"/>
    <property type="match status" value="1"/>
</dbReference>
<keyword evidence="9" id="KW-1185">Reference proteome</keyword>
<dbReference type="eggNOG" id="COG1180">
    <property type="taxonomic scope" value="Bacteria"/>
</dbReference>
<evidence type="ECO:0000256" key="3">
    <source>
        <dbReference type="ARBA" id="ARBA00022723"/>
    </source>
</evidence>
<feature type="binding site" evidence="6">
    <location>
        <position position="88"/>
    </location>
    <ligand>
        <name>[4Fe-4S] cluster</name>
        <dbReference type="ChEBI" id="CHEBI:49883"/>
        <note>4Fe-4S-S-AdoMet</note>
    </ligand>
</feature>
<dbReference type="InterPro" id="IPR058240">
    <property type="entry name" value="rSAM_sf"/>
</dbReference>
<dbReference type="GO" id="GO:0016829">
    <property type="term" value="F:lyase activity"/>
    <property type="evidence" value="ECO:0007669"/>
    <property type="project" value="UniProtKB-KW"/>
</dbReference>
<dbReference type="InterPro" id="IPR027596">
    <property type="entry name" value="AmmeMemoSam_rS"/>
</dbReference>
<reference evidence="8 9" key="1">
    <citation type="journal article" date="2009" name="Environ. Microbiol.">
        <title>Genome sequence of Desulfobacterium autotrophicum HRM2, a marine sulfate reducer oxidizing organic carbon completely to carbon dioxide.</title>
        <authorList>
            <person name="Strittmatter A.W."/>
            <person name="Liesegang H."/>
            <person name="Rabus R."/>
            <person name="Decker I."/>
            <person name="Amann J."/>
            <person name="Andres S."/>
            <person name="Henne A."/>
            <person name="Fricke W.F."/>
            <person name="Martinez-Arias R."/>
            <person name="Bartels D."/>
            <person name="Goesmann A."/>
            <person name="Krause L."/>
            <person name="Puehler A."/>
            <person name="Klenk H.P."/>
            <person name="Richter M."/>
            <person name="Schuler M."/>
            <person name="Gloeckner F.O."/>
            <person name="Meyerdierks A."/>
            <person name="Gottschalk G."/>
            <person name="Amann R."/>
        </authorList>
    </citation>
    <scope>NUCLEOTIDE SEQUENCE [LARGE SCALE GENOMIC DNA]</scope>
    <source>
        <strain evidence="9">ATCC 43914 / DSM 3382 / HRM2</strain>
    </source>
</reference>
<evidence type="ECO:0000256" key="4">
    <source>
        <dbReference type="ARBA" id="ARBA00023004"/>
    </source>
</evidence>
<dbReference type="HOGENOM" id="CLU_044176_1_0_7"/>
<dbReference type="PANTHER" id="PTHR30352:SF5">
    <property type="entry name" value="PYRUVATE FORMATE-LYASE 1-ACTIVATING ENZYME"/>
    <property type="match status" value="1"/>
</dbReference>
<evidence type="ECO:0000313" key="9">
    <source>
        <dbReference type="Proteomes" id="UP000000442"/>
    </source>
</evidence>
<dbReference type="Proteomes" id="UP000000442">
    <property type="component" value="Chromosome"/>
</dbReference>
<keyword evidence="3 6" id="KW-0479">Metal-binding</keyword>
<proteinExistence type="predicted"/>
<evidence type="ECO:0000259" key="7">
    <source>
        <dbReference type="PROSITE" id="PS51918"/>
    </source>
</evidence>
<evidence type="ECO:0000256" key="5">
    <source>
        <dbReference type="ARBA" id="ARBA00023014"/>
    </source>
</evidence>
<comment type="cofactor">
    <cofactor evidence="6">
        <name>[4Fe-4S] cluster</name>
        <dbReference type="ChEBI" id="CHEBI:49883"/>
    </cofactor>
    <text evidence="6">Binds 1 [4Fe-4S] cluster. The cluster is coordinated with 3 cysteines and an exchangeable S-adenosyl-L-methionine.</text>
</comment>
<sequence length="336" mass="36965">METLVYEKLDNKRVRCGICNHFCTIDEGRRGLCNVRENQGGRLISLVHGRLIARGVDPVEKKPIFHLMPGSLAYSVATVGCNFRCSFCQNADIAQMPTDQNGLIQGVKVSPEQIVDAAIENGCASIAYTYTEPAVFIETVLETAKIAAGREIFNILVTNGYMSREVINLVAPYIDAANVDLKAFNDDFYRKYCKARIEPVKENLKLMKSLGILVEVTTLLIPGLNDDPDQLAAMAAFIANELGVETPWHVSRFHPCYRMTDRDPTPVSSLKRAVSAGKTAGLRYVYTGNVPGIEGENTLCHNCGRVLVKRMGYGVSSAITADSRCPDCNSHVYGLY</sequence>
<dbReference type="RefSeq" id="WP_015906364.1">
    <property type="nucleotide sequence ID" value="NC_012108.1"/>
</dbReference>
<dbReference type="GO" id="GO:0046872">
    <property type="term" value="F:metal ion binding"/>
    <property type="evidence" value="ECO:0007669"/>
    <property type="project" value="UniProtKB-KW"/>
</dbReference>
<keyword evidence="4 6" id="KW-0408">Iron</keyword>
<dbReference type="PANTHER" id="PTHR30352">
    <property type="entry name" value="PYRUVATE FORMATE-LYASE-ACTIVATING ENZYME"/>
    <property type="match status" value="1"/>
</dbReference>
<evidence type="ECO:0000256" key="2">
    <source>
        <dbReference type="ARBA" id="ARBA00022691"/>
    </source>
</evidence>
<accession>C0QG71</accession>
<organism evidence="8 9">
    <name type="scientific">Desulforapulum autotrophicum (strain ATCC 43914 / DSM 3382 / VKM B-1955 / HRM2)</name>
    <name type="common">Desulfobacterium autotrophicum</name>
    <dbReference type="NCBI Taxonomy" id="177437"/>
    <lineage>
        <taxon>Bacteria</taxon>
        <taxon>Pseudomonadati</taxon>
        <taxon>Thermodesulfobacteriota</taxon>
        <taxon>Desulfobacteria</taxon>
        <taxon>Desulfobacterales</taxon>
        <taxon>Desulfobacteraceae</taxon>
        <taxon>Desulforapulum</taxon>
    </lineage>
</organism>
<dbReference type="SFLD" id="SFLDG01101">
    <property type="entry name" value="Uncharacterised_Radical_SAM_Su"/>
    <property type="match status" value="1"/>
</dbReference>
<dbReference type="SUPFAM" id="SSF102114">
    <property type="entry name" value="Radical SAM enzymes"/>
    <property type="match status" value="1"/>
</dbReference>
<dbReference type="OrthoDB" id="9778883at2"/>
<dbReference type="GO" id="GO:0051539">
    <property type="term" value="F:4 iron, 4 sulfur cluster binding"/>
    <property type="evidence" value="ECO:0007669"/>
    <property type="project" value="UniProtKB-KW"/>
</dbReference>
<feature type="domain" description="Radical SAM core" evidence="7">
    <location>
        <begin position="66"/>
        <end position="283"/>
    </location>
</feature>
<dbReference type="Pfam" id="PF04055">
    <property type="entry name" value="Radical_SAM"/>
    <property type="match status" value="1"/>
</dbReference>
<keyword evidence="8" id="KW-0456">Lyase</keyword>
<dbReference type="PROSITE" id="PS51918">
    <property type="entry name" value="RADICAL_SAM"/>
    <property type="match status" value="1"/>
</dbReference>
<dbReference type="InterPro" id="IPR013785">
    <property type="entry name" value="Aldolase_TIM"/>
</dbReference>
<dbReference type="KEGG" id="dat:HRM2_45940"/>
<feature type="binding site" evidence="6">
    <location>
        <position position="81"/>
    </location>
    <ligand>
        <name>[4Fe-4S] cluster</name>
        <dbReference type="ChEBI" id="CHEBI:49883"/>
        <note>4Fe-4S-S-AdoMet</note>
    </ligand>
</feature>
<dbReference type="STRING" id="177437.HRM2_45940"/>
<keyword evidence="1" id="KW-0004">4Fe-4S</keyword>
<evidence type="ECO:0000313" key="8">
    <source>
        <dbReference type="EMBL" id="ACN17650.1"/>
    </source>
</evidence>
<dbReference type="InterPro" id="IPR007197">
    <property type="entry name" value="rSAM"/>
</dbReference>
<dbReference type="InterPro" id="IPR034457">
    <property type="entry name" value="Organic_radical-activating"/>
</dbReference>
<dbReference type="PIRSF" id="PIRSF004869">
    <property type="entry name" value="PflX_prd"/>
    <property type="match status" value="1"/>
</dbReference>
<feature type="binding site" evidence="6">
    <location>
        <position position="85"/>
    </location>
    <ligand>
        <name>[4Fe-4S] cluster</name>
        <dbReference type="ChEBI" id="CHEBI:49883"/>
        <note>4Fe-4S-S-AdoMet</note>
    </ligand>
</feature>
<evidence type="ECO:0000256" key="1">
    <source>
        <dbReference type="ARBA" id="ARBA00022485"/>
    </source>
</evidence>
<dbReference type="NCBIfam" id="TIGR04337">
    <property type="entry name" value="AmmeMemoSam_rS"/>
    <property type="match status" value="1"/>
</dbReference>
<keyword evidence="5 6" id="KW-0411">Iron-sulfur</keyword>
<dbReference type="SMART" id="SM00729">
    <property type="entry name" value="Elp3"/>
    <property type="match status" value="1"/>
</dbReference>
<dbReference type="AlphaFoldDB" id="C0QG71"/>
<keyword evidence="8" id="KW-0670">Pyruvate</keyword>
<keyword evidence="2 6" id="KW-0949">S-adenosyl-L-methionine</keyword>
<gene>
    <name evidence="8" type="ordered locus">HRM2_45940</name>
</gene>
<name>C0QG71_DESAH</name>
<dbReference type="EMBL" id="CP001087">
    <property type="protein sequence ID" value="ACN17650.1"/>
    <property type="molecule type" value="Genomic_DNA"/>
</dbReference>
<evidence type="ECO:0000256" key="6">
    <source>
        <dbReference type="PIRSR" id="PIRSR004869-50"/>
    </source>
</evidence>